<dbReference type="EC" id="4.1.1.68" evidence="4"/>
<comment type="similarity">
    <text evidence="1">Belongs to the FAH family.</text>
</comment>
<dbReference type="PANTHER" id="PTHR42796:SF4">
    <property type="entry name" value="FUMARYLACETOACETATE HYDROLASE DOMAIN-CONTAINING PROTEIN 2A"/>
    <property type="match status" value="1"/>
</dbReference>
<evidence type="ECO:0000256" key="1">
    <source>
        <dbReference type="ARBA" id="ARBA00010211"/>
    </source>
</evidence>
<sequence length="311" mass="33339">MSSGTGVTYRQVTRFIGCFKIRRYGIKGDKGMKLLRFGESGQERPAIVAGDGTVRDISGGVADLAAGILSPAGLERLAGIDPSGLPEVPAGTRIGAVVPMPYNYIGVGLNYADHAEEAGMPIPKEPILFTKAPTSLSGPNDDVVFPKGSTKGDWEVELAIVIGSESFEVPEARALDHVAGYAISNDVSERAWQLEGTGQWLKGKSAPTWGPLGPWLVTTDEVPDPQALEMRLEVNGETMQQGSTRTMIFGVAEIVSYTSRFMRLLPGDVIVTGTPPGVGMGRKPQRFLAHGDEMRVTIEGLGEQRQKVVFR</sequence>
<comment type="caution">
    <text evidence="4">The sequence shown here is derived from an EMBL/GenBank/DDBJ whole genome shotgun (WGS) entry which is preliminary data.</text>
</comment>
<dbReference type="SUPFAM" id="SSF56529">
    <property type="entry name" value="FAH"/>
    <property type="match status" value="1"/>
</dbReference>
<keyword evidence="2" id="KW-0479">Metal-binding</keyword>
<evidence type="ECO:0000313" key="4">
    <source>
        <dbReference type="EMBL" id="ESR24232.1"/>
    </source>
</evidence>
<keyword evidence="5" id="KW-1185">Reference proteome</keyword>
<evidence type="ECO:0000259" key="3">
    <source>
        <dbReference type="Pfam" id="PF01557"/>
    </source>
</evidence>
<keyword evidence="4" id="KW-0413">Isomerase</keyword>
<feature type="domain" description="Fumarylacetoacetase-like C-terminal" evidence="3">
    <location>
        <begin position="105"/>
        <end position="309"/>
    </location>
</feature>
<reference evidence="4 5" key="1">
    <citation type="journal article" date="2014" name="Genome Announc.">
        <title>Draft Genome Sequence of Lutibaculum baratangense Strain AMV1T, Isolated from a Mud Volcano in Andamans, India.</title>
        <authorList>
            <person name="Singh A."/>
            <person name="Sreenivas A."/>
            <person name="Sathyanarayana Reddy G."/>
            <person name="Pinnaka A.K."/>
            <person name="Shivaji S."/>
        </authorList>
    </citation>
    <scope>NUCLEOTIDE SEQUENCE [LARGE SCALE GENOMIC DNA]</scope>
    <source>
        <strain evidence="4 5">AMV1</strain>
    </source>
</reference>
<dbReference type="GO" id="GO:0018800">
    <property type="term" value="F:5-oxopent-3-ene-1,2,5-tricarboxylate decarboxylase activity"/>
    <property type="evidence" value="ECO:0007669"/>
    <property type="project" value="UniProtKB-EC"/>
</dbReference>
<dbReference type="EMBL" id="AWXZ01000035">
    <property type="protein sequence ID" value="ESR24232.1"/>
    <property type="molecule type" value="Genomic_DNA"/>
</dbReference>
<dbReference type="InterPro" id="IPR036663">
    <property type="entry name" value="Fumarylacetoacetase_C_sf"/>
</dbReference>
<dbReference type="GO" id="GO:0016853">
    <property type="term" value="F:isomerase activity"/>
    <property type="evidence" value="ECO:0007669"/>
    <property type="project" value="UniProtKB-KW"/>
</dbReference>
<dbReference type="GO" id="GO:0019752">
    <property type="term" value="P:carboxylic acid metabolic process"/>
    <property type="evidence" value="ECO:0007669"/>
    <property type="project" value="UniProtKB-ARBA"/>
</dbReference>
<dbReference type="Proteomes" id="UP000017819">
    <property type="component" value="Unassembled WGS sequence"/>
</dbReference>
<dbReference type="InterPro" id="IPR051121">
    <property type="entry name" value="FAH"/>
</dbReference>
<dbReference type="AlphaFoldDB" id="V4QWT4"/>
<dbReference type="GO" id="GO:0046872">
    <property type="term" value="F:metal ion binding"/>
    <property type="evidence" value="ECO:0007669"/>
    <property type="project" value="UniProtKB-KW"/>
</dbReference>
<protein>
    <submittedName>
        <fullName evidence="4">2-hydroxyhepta-2,4-diene-1,7-dioate isomerase</fullName>
        <ecNumber evidence="4">4.1.1.68</ecNumber>
        <ecNumber evidence="4">5.3.3.-</ecNumber>
    </submittedName>
</protein>
<organism evidence="4 5">
    <name type="scientific">Lutibaculum baratangense AMV1</name>
    <dbReference type="NCBI Taxonomy" id="631454"/>
    <lineage>
        <taxon>Bacteria</taxon>
        <taxon>Pseudomonadati</taxon>
        <taxon>Pseudomonadota</taxon>
        <taxon>Alphaproteobacteria</taxon>
        <taxon>Hyphomicrobiales</taxon>
        <taxon>Tepidamorphaceae</taxon>
        <taxon>Lutibaculum</taxon>
    </lineage>
</organism>
<keyword evidence="4" id="KW-0456">Lyase</keyword>
<evidence type="ECO:0000256" key="2">
    <source>
        <dbReference type="ARBA" id="ARBA00022723"/>
    </source>
</evidence>
<dbReference type="FunFam" id="3.90.850.10:FF:000002">
    <property type="entry name" value="2-hydroxyhepta-2,4-diene-1,7-dioate isomerase"/>
    <property type="match status" value="1"/>
</dbReference>
<dbReference type="PANTHER" id="PTHR42796">
    <property type="entry name" value="FUMARYLACETOACETATE HYDROLASE DOMAIN-CONTAINING PROTEIN 2A-RELATED"/>
    <property type="match status" value="1"/>
</dbReference>
<evidence type="ECO:0000313" key="5">
    <source>
        <dbReference type="Proteomes" id="UP000017819"/>
    </source>
</evidence>
<dbReference type="Gene3D" id="3.90.850.10">
    <property type="entry name" value="Fumarylacetoacetase-like, C-terminal domain"/>
    <property type="match status" value="1"/>
</dbReference>
<dbReference type="eggNOG" id="COG0179">
    <property type="taxonomic scope" value="Bacteria"/>
</dbReference>
<name>V4QWT4_9HYPH</name>
<dbReference type="PATRIC" id="fig|631454.5.peg.2650"/>
<accession>V4QWT4</accession>
<dbReference type="InterPro" id="IPR011234">
    <property type="entry name" value="Fumarylacetoacetase-like_C"/>
</dbReference>
<dbReference type="EC" id="5.3.3.-" evidence="4"/>
<dbReference type="STRING" id="631454.N177_2681"/>
<proteinExistence type="inferred from homology"/>
<dbReference type="Pfam" id="PF01557">
    <property type="entry name" value="FAA_hydrolase"/>
    <property type="match status" value="1"/>
</dbReference>
<gene>
    <name evidence="4" type="ORF">N177_2681</name>
</gene>